<feature type="domain" description="RNase H type-2" evidence="17">
    <location>
        <begin position="22"/>
        <end position="206"/>
    </location>
</feature>
<dbReference type="NCBIfam" id="NF000594">
    <property type="entry name" value="PRK00015.1-1"/>
    <property type="match status" value="1"/>
</dbReference>
<comment type="cofactor">
    <cofactor evidence="14 15">
        <name>Mn(2+)</name>
        <dbReference type="ChEBI" id="CHEBI:29035"/>
    </cofactor>
    <cofactor evidence="14 15">
        <name>Mg(2+)</name>
        <dbReference type="ChEBI" id="CHEBI:18420"/>
    </cofactor>
    <text evidence="14 15">Manganese or magnesium. Binds 1 divalent metal ion per monomer in the absence of substrate. May bind a second metal ion after substrate binding.</text>
</comment>
<keyword evidence="13 14" id="KW-0464">Manganese</keyword>
<dbReference type="GO" id="GO:0004523">
    <property type="term" value="F:RNA-DNA hybrid ribonuclease activity"/>
    <property type="evidence" value="ECO:0007669"/>
    <property type="project" value="UniProtKB-UniRule"/>
</dbReference>
<protein>
    <recommendedName>
        <fullName evidence="7 14">Ribonuclease HII</fullName>
        <shortName evidence="14">RNase HII</shortName>
        <ecNumber evidence="6 14">3.1.26.4</ecNumber>
    </recommendedName>
</protein>
<evidence type="ECO:0000256" key="7">
    <source>
        <dbReference type="ARBA" id="ARBA00019179"/>
    </source>
</evidence>
<keyword evidence="10 14" id="KW-0479">Metal-binding</keyword>
<reference evidence="18 19" key="1">
    <citation type="submission" date="2017-09" db="EMBL/GenBank/DDBJ databases">
        <title>Depth-based differentiation of microbial function through sediment-hosted aquifers and enrichment of novel symbionts in the deep terrestrial subsurface.</title>
        <authorList>
            <person name="Probst A.J."/>
            <person name="Ladd B."/>
            <person name="Jarett J.K."/>
            <person name="Geller-Mcgrath D.E."/>
            <person name="Sieber C.M."/>
            <person name="Emerson J.B."/>
            <person name="Anantharaman K."/>
            <person name="Thomas B.C."/>
            <person name="Malmstrom R."/>
            <person name="Stieglmeier M."/>
            <person name="Klingl A."/>
            <person name="Woyke T."/>
            <person name="Ryan C.M."/>
            <person name="Banfield J.F."/>
        </authorList>
    </citation>
    <scope>NUCLEOTIDE SEQUENCE [LARGE SCALE GENOMIC DNA]</scope>
    <source>
        <strain evidence="18">CG22_combo_CG10-13_8_21_14_all_47_17</strain>
    </source>
</reference>
<keyword evidence="11 14" id="KW-0255">Endonuclease</keyword>
<dbReference type="AlphaFoldDB" id="A0A2H0BRF3"/>
<evidence type="ECO:0000313" key="18">
    <source>
        <dbReference type="EMBL" id="PIP60221.1"/>
    </source>
</evidence>
<dbReference type="Gene3D" id="3.30.420.10">
    <property type="entry name" value="Ribonuclease H-like superfamily/Ribonuclease H"/>
    <property type="match status" value="1"/>
</dbReference>
<gene>
    <name evidence="14" type="primary">rnhB</name>
    <name evidence="18" type="ORF">COX00_04140</name>
</gene>
<dbReference type="PROSITE" id="PS51975">
    <property type="entry name" value="RNASE_H_2"/>
    <property type="match status" value="1"/>
</dbReference>
<keyword evidence="12 14" id="KW-0378">Hydrolase</keyword>
<evidence type="ECO:0000256" key="16">
    <source>
        <dbReference type="RuleBase" id="RU003515"/>
    </source>
</evidence>
<dbReference type="InterPro" id="IPR036397">
    <property type="entry name" value="RNaseH_sf"/>
</dbReference>
<comment type="similarity">
    <text evidence="5 14 16">Belongs to the RNase HII family.</text>
</comment>
<feature type="binding site" evidence="14 15">
    <location>
        <position position="120"/>
    </location>
    <ligand>
        <name>a divalent metal cation</name>
        <dbReference type="ChEBI" id="CHEBI:60240"/>
    </ligand>
</feature>
<keyword evidence="9 14" id="KW-0540">Nuclease</keyword>
<dbReference type="PANTHER" id="PTHR10954">
    <property type="entry name" value="RIBONUCLEASE H2 SUBUNIT A"/>
    <property type="match status" value="1"/>
</dbReference>
<accession>A0A2H0BRF3</accession>
<comment type="function">
    <text evidence="3 14 16">Endonuclease that specifically degrades the RNA of RNA-DNA hybrids.</text>
</comment>
<dbReference type="GO" id="GO:0005737">
    <property type="term" value="C:cytoplasm"/>
    <property type="evidence" value="ECO:0007669"/>
    <property type="project" value="UniProtKB-SubCell"/>
</dbReference>
<evidence type="ECO:0000256" key="15">
    <source>
        <dbReference type="PROSITE-ProRule" id="PRU01319"/>
    </source>
</evidence>
<dbReference type="PANTHER" id="PTHR10954:SF18">
    <property type="entry name" value="RIBONUCLEASE HII"/>
    <property type="match status" value="1"/>
</dbReference>
<feature type="binding site" evidence="14 15">
    <location>
        <position position="29"/>
    </location>
    <ligand>
        <name>a divalent metal cation</name>
        <dbReference type="ChEBI" id="CHEBI:60240"/>
    </ligand>
</feature>
<evidence type="ECO:0000256" key="9">
    <source>
        <dbReference type="ARBA" id="ARBA00022722"/>
    </source>
</evidence>
<evidence type="ECO:0000256" key="6">
    <source>
        <dbReference type="ARBA" id="ARBA00012180"/>
    </source>
</evidence>
<dbReference type="SUPFAM" id="SSF53098">
    <property type="entry name" value="Ribonuclease H-like"/>
    <property type="match status" value="1"/>
</dbReference>
<evidence type="ECO:0000256" key="8">
    <source>
        <dbReference type="ARBA" id="ARBA00022490"/>
    </source>
</evidence>
<evidence type="ECO:0000256" key="1">
    <source>
        <dbReference type="ARBA" id="ARBA00000077"/>
    </source>
</evidence>
<keyword evidence="8 14" id="KW-0963">Cytoplasm</keyword>
<dbReference type="InterPro" id="IPR024567">
    <property type="entry name" value="RNase_HII/HIII_dom"/>
</dbReference>
<dbReference type="InterPro" id="IPR022898">
    <property type="entry name" value="RNase_HII"/>
</dbReference>
<evidence type="ECO:0000256" key="13">
    <source>
        <dbReference type="ARBA" id="ARBA00023211"/>
    </source>
</evidence>
<comment type="cofactor">
    <cofactor evidence="2">
        <name>Mg(2+)</name>
        <dbReference type="ChEBI" id="CHEBI:18420"/>
    </cofactor>
</comment>
<dbReference type="EC" id="3.1.26.4" evidence="6 14"/>
<evidence type="ECO:0000256" key="3">
    <source>
        <dbReference type="ARBA" id="ARBA00004065"/>
    </source>
</evidence>
<evidence type="ECO:0000256" key="5">
    <source>
        <dbReference type="ARBA" id="ARBA00007383"/>
    </source>
</evidence>
<dbReference type="EMBL" id="PCSZ01000076">
    <property type="protein sequence ID" value="PIP60221.1"/>
    <property type="molecule type" value="Genomic_DNA"/>
</dbReference>
<organism evidence="18 19">
    <name type="scientific">Candidatus Uhrbacteria bacterium CG22_combo_CG10-13_8_21_14_all_47_17</name>
    <dbReference type="NCBI Taxonomy" id="1975041"/>
    <lineage>
        <taxon>Bacteria</taxon>
        <taxon>Candidatus Uhriibacteriota</taxon>
    </lineage>
</organism>
<evidence type="ECO:0000256" key="2">
    <source>
        <dbReference type="ARBA" id="ARBA00001946"/>
    </source>
</evidence>
<comment type="catalytic activity">
    <reaction evidence="1 14 15 16">
        <text>Endonucleolytic cleavage to 5'-phosphomonoester.</text>
        <dbReference type="EC" id="3.1.26.4"/>
    </reaction>
</comment>
<feature type="binding site" evidence="14 15">
    <location>
        <position position="28"/>
    </location>
    <ligand>
        <name>a divalent metal cation</name>
        <dbReference type="ChEBI" id="CHEBI:60240"/>
    </ligand>
</feature>
<name>A0A2H0BRF3_9BACT</name>
<dbReference type="GO" id="GO:0030145">
    <property type="term" value="F:manganese ion binding"/>
    <property type="evidence" value="ECO:0007669"/>
    <property type="project" value="UniProtKB-UniRule"/>
</dbReference>
<evidence type="ECO:0000256" key="11">
    <source>
        <dbReference type="ARBA" id="ARBA00022759"/>
    </source>
</evidence>
<dbReference type="GO" id="GO:0043137">
    <property type="term" value="P:DNA replication, removal of RNA primer"/>
    <property type="evidence" value="ECO:0007669"/>
    <property type="project" value="TreeGrafter"/>
</dbReference>
<dbReference type="GO" id="GO:0006298">
    <property type="term" value="P:mismatch repair"/>
    <property type="evidence" value="ECO:0007669"/>
    <property type="project" value="TreeGrafter"/>
</dbReference>
<comment type="caution">
    <text evidence="18">The sequence shown here is derived from an EMBL/GenBank/DDBJ whole genome shotgun (WGS) entry which is preliminary data.</text>
</comment>
<dbReference type="InterPro" id="IPR012337">
    <property type="entry name" value="RNaseH-like_sf"/>
</dbReference>
<evidence type="ECO:0000259" key="17">
    <source>
        <dbReference type="PROSITE" id="PS51975"/>
    </source>
</evidence>
<dbReference type="CDD" id="cd07182">
    <property type="entry name" value="RNase_HII_bacteria_HII_like"/>
    <property type="match status" value="1"/>
</dbReference>
<dbReference type="Proteomes" id="UP000231581">
    <property type="component" value="Unassembled WGS sequence"/>
</dbReference>
<dbReference type="Pfam" id="PF01351">
    <property type="entry name" value="RNase_HII"/>
    <property type="match status" value="1"/>
</dbReference>
<evidence type="ECO:0000256" key="4">
    <source>
        <dbReference type="ARBA" id="ARBA00004496"/>
    </source>
</evidence>
<dbReference type="HAMAP" id="MF_00052_B">
    <property type="entry name" value="RNase_HII_B"/>
    <property type="match status" value="1"/>
</dbReference>
<dbReference type="InterPro" id="IPR001352">
    <property type="entry name" value="RNase_HII/HIII"/>
</dbReference>
<dbReference type="NCBIfam" id="NF000595">
    <property type="entry name" value="PRK00015.1-3"/>
    <property type="match status" value="1"/>
</dbReference>
<dbReference type="GO" id="GO:0003723">
    <property type="term" value="F:RNA binding"/>
    <property type="evidence" value="ECO:0007669"/>
    <property type="project" value="UniProtKB-UniRule"/>
</dbReference>
<dbReference type="GO" id="GO:0032299">
    <property type="term" value="C:ribonuclease H2 complex"/>
    <property type="evidence" value="ECO:0007669"/>
    <property type="project" value="TreeGrafter"/>
</dbReference>
<sequence>MVAAIPIPTFHYERDLISKGFEIIAGVDEAGCGAWAGPVFAAAVILPLHSRIRLIRDSKRLSPAQRMRVIEQIKKKAIAWSVGVASQEEIDHINIRQASFLATRRALENLGVAPQAVLSDGFTIPEISVPCTSVIGGDRRVKSIAAASIIAKVHRDILMEKMDEIHPGYGFADHKGYGTKKHQEALRKLGPCSIHRKSYEPIRILL</sequence>
<proteinExistence type="inferred from homology"/>
<evidence type="ECO:0000256" key="12">
    <source>
        <dbReference type="ARBA" id="ARBA00022801"/>
    </source>
</evidence>
<evidence type="ECO:0000256" key="14">
    <source>
        <dbReference type="HAMAP-Rule" id="MF_00052"/>
    </source>
</evidence>
<comment type="subcellular location">
    <subcellularLocation>
        <location evidence="4 14">Cytoplasm</location>
    </subcellularLocation>
</comment>
<evidence type="ECO:0000256" key="10">
    <source>
        <dbReference type="ARBA" id="ARBA00022723"/>
    </source>
</evidence>
<evidence type="ECO:0000313" key="19">
    <source>
        <dbReference type="Proteomes" id="UP000231581"/>
    </source>
</evidence>